<dbReference type="Pfam" id="PF09912">
    <property type="entry name" value="DUF2141"/>
    <property type="match status" value="1"/>
</dbReference>
<sequence>MVSAIGIATLSGAVEAAPATATIDINISGLRSMKGNVLVCVTANPRFFPDCGKDPKGLKTSISARDAANVSFTGIAKGTYAVALVHDENANNKMDMAIFLPKEGFGFSRNPVIVAGPPKFKAAAFEVDTAAVTQRVKMKYML</sequence>
<comment type="caution">
    <text evidence="1">The sequence shown here is derived from an EMBL/GenBank/DDBJ whole genome shotgun (WGS) entry which is preliminary data.</text>
</comment>
<dbReference type="Proteomes" id="UP000581447">
    <property type="component" value="Unassembled WGS sequence"/>
</dbReference>
<accession>A0A840AVG3</accession>
<dbReference type="RefSeq" id="WP_246337024.1">
    <property type="nucleotide sequence ID" value="NZ_BAABBG010000001.1"/>
</dbReference>
<keyword evidence="2" id="KW-1185">Reference proteome</keyword>
<dbReference type="InterPro" id="IPR018673">
    <property type="entry name" value="DUF2141"/>
</dbReference>
<evidence type="ECO:0000313" key="2">
    <source>
        <dbReference type="Proteomes" id="UP000581447"/>
    </source>
</evidence>
<proteinExistence type="predicted"/>
<dbReference type="AlphaFoldDB" id="A0A840AVG3"/>
<name>A0A840AVG3_9SPHN</name>
<reference evidence="1 2" key="1">
    <citation type="submission" date="2020-08" db="EMBL/GenBank/DDBJ databases">
        <title>Genomic Encyclopedia of Type Strains, Phase IV (KMG-IV): sequencing the most valuable type-strain genomes for metagenomic binning, comparative biology and taxonomic classification.</title>
        <authorList>
            <person name="Goeker M."/>
        </authorList>
    </citation>
    <scope>NUCLEOTIDE SEQUENCE [LARGE SCALE GENOMIC DNA]</scope>
    <source>
        <strain evidence="1 2">DSM 29050</strain>
    </source>
</reference>
<dbReference type="EMBL" id="JACIEA010000001">
    <property type="protein sequence ID" value="MBB3942319.1"/>
    <property type="molecule type" value="Genomic_DNA"/>
</dbReference>
<evidence type="ECO:0000313" key="1">
    <source>
        <dbReference type="EMBL" id="MBB3942319.1"/>
    </source>
</evidence>
<organism evidence="1 2">
    <name type="scientific">Sphingorhabdus rigui</name>
    <dbReference type="NCBI Taxonomy" id="1282858"/>
    <lineage>
        <taxon>Bacteria</taxon>
        <taxon>Pseudomonadati</taxon>
        <taxon>Pseudomonadota</taxon>
        <taxon>Alphaproteobacteria</taxon>
        <taxon>Sphingomonadales</taxon>
        <taxon>Sphingomonadaceae</taxon>
        <taxon>Sphingorhabdus</taxon>
    </lineage>
</organism>
<protein>
    <submittedName>
        <fullName evidence="1">Uncharacterized protein (DUF2141 family)</fullName>
    </submittedName>
</protein>
<gene>
    <name evidence="1" type="ORF">GGR91_000541</name>
</gene>